<evidence type="ECO:0000256" key="8">
    <source>
        <dbReference type="ARBA" id="ARBA00022475"/>
    </source>
</evidence>
<dbReference type="GO" id="GO:0046677">
    <property type="term" value="P:response to antibiotic"/>
    <property type="evidence" value="ECO:0007669"/>
    <property type="project" value="UniProtKB-KW"/>
</dbReference>
<keyword evidence="14" id="KW-0378">Hydrolase</keyword>
<accession>A0A151B5L9</accession>
<evidence type="ECO:0000256" key="13">
    <source>
        <dbReference type="ARBA" id="ARBA00022692"/>
    </source>
</evidence>
<gene>
    <name evidence="31" type="primary">ponA</name>
    <name evidence="31" type="ORF">CLTEP_09130</name>
</gene>
<evidence type="ECO:0000256" key="19">
    <source>
        <dbReference type="ARBA" id="ARBA00023136"/>
    </source>
</evidence>
<keyword evidence="10" id="KW-0645">Protease</keyword>
<comment type="pathway">
    <text evidence="3">Cell wall biogenesis; peptidoglycan biosynthesis.</text>
</comment>
<evidence type="ECO:0000256" key="3">
    <source>
        <dbReference type="ARBA" id="ARBA00004752"/>
    </source>
</evidence>
<evidence type="ECO:0000256" key="25">
    <source>
        <dbReference type="ARBA" id="ARBA00049902"/>
    </source>
</evidence>
<keyword evidence="15" id="KW-0133">Cell shape</keyword>
<evidence type="ECO:0000256" key="24">
    <source>
        <dbReference type="ARBA" id="ARBA00044770"/>
    </source>
</evidence>
<dbReference type="InterPro" id="IPR023346">
    <property type="entry name" value="Lysozyme-like_dom_sf"/>
</dbReference>
<keyword evidence="17" id="KW-0573">Peptidoglycan synthesis</keyword>
<evidence type="ECO:0000256" key="5">
    <source>
        <dbReference type="ARBA" id="ARBA00007739"/>
    </source>
</evidence>
<evidence type="ECO:0000256" key="2">
    <source>
        <dbReference type="ARBA" id="ARBA00004401"/>
    </source>
</evidence>
<dbReference type="NCBIfam" id="TIGR02074">
    <property type="entry name" value="PBP_1a_fam"/>
    <property type="match status" value="1"/>
</dbReference>
<keyword evidence="32" id="KW-1185">Reference proteome</keyword>
<dbReference type="OrthoDB" id="9766909at2"/>
<keyword evidence="21" id="KW-0511">Multifunctional enzyme</keyword>
<evidence type="ECO:0000256" key="23">
    <source>
        <dbReference type="ARBA" id="ARBA00034000"/>
    </source>
</evidence>
<keyword evidence="13 28" id="KW-0812">Transmembrane</keyword>
<reference evidence="31 32" key="1">
    <citation type="submission" date="2016-02" db="EMBL/GenBank/DDBJ databases">
        <title>Genome sequence of Clostridium tepidiprofundi DSM 19306.</title>
        <authorList>
            <person name="Poehlein A."/>
            <person name="Daniel R."/>
        </authorList>
    </citation>
    <scope>NUCLEOTIDE SEQUENCE [LARGE SCALE GENOMIC DNA]</scope>
    <source>
        <strain evidence="31 32">DSM 19306</strain>
    </source>
</reference>
<keyword evidence="19 28" id="KW-0472">Membrane</keyword>
<evidence type="ECO:0000256" key="11">
    <source>
        <dbReference type="ARBA" id="ARBA00022676"/>
    </source>
</evidence>
<dbReference type="InterPro" id="IPR012338">
    <property type="entry name" value="Beta-lactam/transpept-like"/>
</dbReference>
<dbReference type="GO" id="GO:0030288">
    <property type="term" value="C:outer membrane-bounded periplasmic space"/>
    <property type="evidence" value="ECO:0007669"/>
    <property type="project" value="TreeGrafter"/>
</dbReference>
<comment type="subcellular location">
    <subcellularLocation>
        <location evidence="2">Cell membrane</location>
        <topology evidence="2">Single-pass type II membrane protein</topology>
    </subcellularLocation>
</comment>
<comment type="function">
    <text evidence="1">Cell wall formation. Synthesis of cross-linked peptidoglycan from the lipid intermediates. The enzyme has a penicillin-insensitive transglycosylase N-terminal domain (formation of linear glycan strands) and a penicillin-sensitive transpeptidase C-terminal domain (cross-linking of the peptide subunits).</text>
</comment>
<evidence type="ECO:0000313" key="32">
    <source>
        <dbReference type="Proteomes" id="UP000075531"/>
    </source>
</evidence>
<protein>
    <recommendedName>
        <fullName evidence="7">Penicillin-binding protein 1A</fullName>
        <ecNumber evidence="24">2.4.99.28</ecNumber>
        <ecNumber evidence="6">3.4.16.4</ecNumber>
    </recommendedName>
</protein>
<feature type="domain" description="Penicillin-binding protein transpeptidase" evidence="29">
    <location>
        <begin position="381"/>
        <end position="673"/>
    </location>
</feature>
<comment type="catalytic activity">
    <reaction evidence="23">
        <text>Preferential cleavage: (Ac)2-L-Lys-D-Ala-|-D-Ala. Also transpeptidation of peptidyl-alanyl moieties that are N-acyl substituents of D-alanine.</text>
        <dbReference type="EC" id="3.4.16.4"/>
    </reaction>
</comment>
<evidence type="ECO:0000256" key="16">
    <source>
        <dbReference type="ARBA" id="ARBA00022968"/>
    </source>
</evidence>
<keyword evidence="20" id="KW-0046">Antibiotic resistance</keyword>
<dbReference type="Gene3D" id="1.10.3810.10">
    <property type="entry name" value="Biosynthetic peptidoglycan transglycosylase-like"/>
    <property type="match status" value="1"/>
</dbReference>
<dbReference type="RefSeq" id="WP_066823213.1">
    <property type="nucleotide sequence ID" value="NZ_LTBA01000006.1"/>
</dbReference>
<evidence type="ECO:0000256" key="4">
    <source>
        <dbReference type="ARBA" id="ARBA00007090"/>
    </source>
</evidence>
<evidence type="ECO:0000256" key="1">
    <source>
        <dbReference type="ARBA" id="ARBA00002624"/>
    </source>
</evidence>
<dbReference type="Pfam" id="PF00912">
    <property type="entry name" value="Transgly"/>
    <property type="match status" value="1"/>
</dbReference>
<comment type="caution">
    <text evidence="31">The sequence shown here is derived from an EMBL/GenBank/DDBJ whole genome shotgun (WGS) entry which is preliminary data.</text>
</comment>
<evidence type="ECO:0000256" key="14">
    <source>
        <dbReference type="ARBA" id="ARBA00022801"/>
    </source>
</evidence>
<keyword evidence="9" id="KW-0121">Carboxypeptidase</keyword>
<comment type="similarity">
    <text evidence="4">In the C-terminal section; belongs to the transpeptidase family.</text>
</comment>
<feature type="domain" description="Glycosyl transferase family 51" evidence="30">
    <location>
        <begin position="71"/>
        <end position="261"/>
    </location>
</feature>
<evidence type="ECO:0000256" key="26">
    <source>
        <dbReference type="ARBA" id="ARBA00060592"/>
    </source>
</evidence>
<dbReference type="GO" id="GO:0008955">
    <property type="term" value="F:peptidoglycan glycosyltransferase activity"/>
    <property type="evidence" value="ECO:0007669"/>
    <property type="project" value="UniProtKB-EC"/>
</dbReference>
<evidence type="ECO:0000256" key="10">
    <source>
        <dbReference type="ARBA" id="ARBA00022670"/>
    </source>
</evidence>
<comment type="catalytic activity">
    <reaction evidence="25">
        <text>[GlcNAc-(1-&gt;4)-Mur2Ac(oyl-L-Ala-gamma-D-Glu-L-Lys-D-Ala-D-Ala)](n)-di-trans,octa-cis-undecaprenyl diphosphate + beta-D-GlcNAc-(1-&gt;4)-Mur2Ac(oyl-L-Ala-gamma-D-Glu-L-Lys-D-Ala-D-Ala)-di-trans,octa-cis-undecaprenyl diphosphate = [GlcNAc-(1-&gt;4)-Mur2Ac(oyl-L-Ala-gamma-D-Glu-L-Lys-D-Ala-D-Ala)](n+1)-di-trans,octa-cis-undecaprenyl diphosphate + di-trans,octa-cis-undecaprenyl diphosphate + H(+)</text>
        <dbReference type="Rhea" id="RHEA:23708"/>
        <dbReference type="Rhea" id="RHEA-COMP:9602"/>
        <dbReference type="Rhea" id="RHEA-COMP:9603"/>
        <dbReference type="ChEBI" id="CHEBI:15378"/>
        <dbReference type="ChEBI" id="CHEBI:58405"/>
        <dbReference type="ChEBI" id="CHEBI:60033"/>
        <dbReference type="ChEBI" id="CHEBI:78435"/>
        <dbReference type="EC" id="2.4.99.28"/>
    </reaction>
</comment>
<dbReference type="STRING" id="1121338.CLTEP_09130"/>
<dbReference type="InterPro" id="IPR036950">
    <property type="entry name" value="PBP_transglycosylase"/>
</dbReference>
<dbReference type="PATRIC" id="fig|1121338.3.peg.939"/>
<evidence type="ECO:0000259" key="29">
    <source>
        <dbReference type="Pfam" id="PF00905"/>
    </source>
</evidence>
<dbReference type="FunFam" id="1.10.3810.10:FF:000001">
    <property type="entry name" value="Penicillin-binding protein 1A"/>
    <property type="match status" value="1"/>
</dbReference>
<dbReference type="UniPathway" id="UPA00219"/>
<evidence type="ECO:0000256" key="9">
    <source>
        <dbReference type="ARBA" id="ARBA00022645"/>
    </source>
</evidence>
<keyword evidence="11" id="KW-0328">Glycosyltransferase</keyword>
<keyword evidence="22" id="KW-0961">Cell wall biogenesis/degradation</keyword>
<comment type="similarity">
    <text evidence="5">In the N-terminal section; belongs to the glycosyltransferase 51 family.</text>
</comment>
<dbReference type="SUPFAM" id="SSF53955">
    <property type="entry name" value="Lysozyme-like"/>
    <property type="match status" value="1"/>
</dbReference>
<dbReference type="GO" id="GO:0008658">
    <property type="term" value="F:penicillin binding"/>
    <property type="evidence" value="ECO:0007669"/>
    <property type="project" value="InterPro"/>
</dbReference>
<evidence type="ECO:0000256" key="28">
    <source>
        <dbReference type="SAM" id="Phobius"/>
    </source>
</evidence>
<dbReference type="GO" id="GO:0009252">
    <property type="term" value="P:peptidoglycan biosynthetic process"/>
    <property type="evidence" value="ECO:0007669"/>
    <property type="project" value="UniProtKB-UniPathway"/>
</dbReference>
<keyword evidence="8" id="KW-1003">Cell membrane</keyword>
<feature type="region of interest" description="Disordered" evidence="27">
    <location>
        <begin position="820"/>
        <end position="852"/>
    </location>
</feature>
<evidence type="ECO:0000256" key="27">
    <source>
        <dbReference type="SAM" id="MobiDB-lite"/>
    </source>
</evidence>
<dbReference type="SUPFAM" id="SSF56601">
    <property type="entry name" value="beta-lactamase/transpeptidase-like"/>
    <property type="match status" value="1"/>
</dbReference>
<evidence type="ECO:0000259" key="30">
    <source>
        <dbReference type="Pfam" id="PF00912"/>
    </source>
</evidence>
<evidence type="ECO:0000256" key="20">
    <source>
        <dbReference type="ARBA" id="ARBA00023251"/>
    </source>
</evidence>
<dbReference type="AlphaFoldDB" id="A0A151B5L9"/>
<dbReference type="Gene3D" id="3.40.710.10">
    <property type="entry name" value="DD-peptidase/beta-lactamase superfamily"/>
    <property type="match status" value="1"/>
</dbReference>
<proteinExistence type="inferred from homology"/>
<dbReference type="InterPro" id="IPR050396">
    <property type="entry name" value="Glycosyltr_51/Transpeptidase"/>
</dbReference>
<evidence type="ECO:0000256" key="21">
    <source>
        <dbReference type="ARBA" id="ARBA00023268"/>
    </source>
</evidence>
<dbReference type="GO" id="GO:0009002">
    <property type="term" value="F:serine-type D-Ala-D-Ala carboxypeptidase activity"/>
    <property type="evidence" value="ECO:0007669"/>
    <property type="project" value="UniProtKB-EC"/>
</dbReference>
<feature type="transmembrane region" description="Helical" evidence="28">
    <location>
        <begin position="20"/>
        <end position="46"/>
    </location>
</feature>
<evidence type="ECO:0000256" key="15">
    <source>
        <dbReference type="ARBA" id="ARBA00022960"/>
    </source>
</evidence>
<evidence type="ECO:0000256" key="18">
    <source>
        <dbReference type="ARBA" id="ARBA00022989"/>
    </source>
</evidence>
<sequence length="852" mass="96092">MHDKNNKKNIKKKSTTRKIIKAIFITLLVVILISGAVLGAITYGMIKTAPKLDVNQILSLNSPTTLYDDKGNLIDEYKTIERRIPVSIKDVPKNLQNAFIAIEDERFRKHPGVDFKRLVGSTFYNIKNIITKSGSLQGASTITQQLIKQKMFLQDSLKHRLSIQRKVQEMYLAIKLEKVLSKDQILESYMNTILLGGNAYGIEAAAHQYFDKDVNKLNLKECAFLASTAQNPSVSYAVARKAFTNKKPLDSPRTKAVLSNMLKNNFISKEEYDKAINTPLVFSFNTKNQNKMAYEWFSRPVIAQVKKDLKAKYKNKYTERDINNLLAFGGLKIYTTMNTELQNAVQKILDDRTEPTKEKASDYLFPRYNNLKPVQPKLQASTVIMDYHTGEVKVIIGGRGEQGPMSYNRAASDKFLRSPGSCIKPLTVYSPAIDTKIFTAATVIEDSPIPPEIGKKYVAPGQKPYDPRNCPMPCRGYVTLREGLRRSINKVAVKIEDKIGLTTGVSYGRKYGLQIDETDEHSMAAIALGQLDGGSIRGTNPLTLATAYGTFGNNGMMAKPRLYTKVLDRNGNVILETKYEVKQVISPQAAYIMYDLLKGPVSSEPGATGRNARFKGMSVRGKTGTASDMKNLWFTGLTPYYSASVWVGNDDYSKIKGAFSSNSVARIWREIMKVAHKGLKDKEIEEPAGIVRIKVCKDSGTLPRQISYEDPRGNRVYTELFIEGTEPHTFDDVHVKAKVVKKVDKNGHVKYVLATEYSDPTKIEERVFIKRDYTPKAYLVDQKYVLPTEYDDATPIDDIKDKDNKLVNDFFDYLFNSDLDKNKKNNTKDHIKDSKTENKNTKKEKFDTTNND</sequence>
<keyword evidence="12" id="KW-0808">Transferase</keyword>
<dbReference type="Pfam" id="PF00905">
    <property type="entry name" value="Transpeptidase"/>
    <property type="match status" value="1"/>
</dbReference>
<dbReference type="InterPro" id="IPR001264">
    <property type="entry name" value="Glyco_trans_51"/>
</dbReference>
<evidence type="ECO:0000256" key="7">
    <source>
        <dbReference type="ARBA" id="ARBA00018638"/>
    </source>
</evidence>
<evidence type="ECO:0000256" key="22">
    <source>
        <dbReference type="ARBA" id="ARBA00023316"/>
    </source>
</evidence>
<evidence type="ECO:0000256" key="17">
    <source>
        <dbReference type="ARBA" id="ARBA00022984"/>
    </source>
</evidence>
<keyword evidence="16" id="KW-0735">Signal-anchor</keyword>
<dbReference type="EC" id="3.4.16.4" evidence="6"/>
<keyword evidence="18 28" id="KW-1133">Transmembrane helix</keyword>
<dbReference type="PANTHER" id="PTHR32282">
    <property type="entry name" value="BINDING PROTEIN TRANSPEPTIDASE, PUTATIVE-RELATED"/>
    <property type="match status" value="1"/>
</dbReference>
<dbReference type="EC" id="2.4.99.28" evidence="24"/>
<dbReference type="EMBL" id="LTBA01000006">
    <property type="protein sequence ID" value="KYH35093.1"/>
    <property type="molecule type" value="Genomic_DNA"/>
</dbReference>
<dbReference type="InterPro" id="IPR001460">
    <property type="entry name" value="PCN-bd_Tpept"/>
</dbReference>
<name>A0A151B5L9_9CLOT</name>
<evidence type="ECO:0000256" key="12">
    <source>
        <dbReference type="ARBA" id="ARBA00022679"/>
    </source>
</evidence>
<dbReference type="GO" id="GO:0006508">
    <property type="term" value="P:proteolysis"/>
    <property type="evidence" value="ECO:0007669"/>
    <property type="project" value="UniProtKB-KW"/>
</dbReference>
<evidence type="ECO:0000313" key="31">
    <source>
        <dbReference type="EMBL" id="KYH35093.1"/>
    </source>
</evidence>
<dbReference type="PANTHER" id="PTHR32282:SF11">
    <property type="entry name" value="PENICILLIN-BINDING PROTEIN 1B"/>
    <property type="match status" value="1"/>
</dbReference>
<dbReference type="Proteomes" id="UP000075531">
    <property type="component" value="Unassembled WGS sequence"/>
</dbReference>
<dbReference type="GO" id="GO:0005886">
    <property type="term" value="C:plasma membrane"/>
    <property type="evidence" value="ECO:0007669"/>
    <property type="project" value="UniProtKB-SubCell"/>
</dbReference>
<dbReference type="GO" id="GO:0071555">
    <property type="term" value="P:cell wall organization"/>
    <property type="evidence" value="ECO:0007669"/>
    <property type="project" value="UniProtKB-KW"/>
</dbReference>
<organism evidence="31 32">
    <name type="scientific">Clostridium tepidiprofundi DSM 19306</name>
    <dbReference type="NCBI Taxonomy" id="1121338"/>
    <lineage>
        <taxon>Bacteria</taxon>
        <taxon>Bacillati</taxon>
        <taxon>Bacillota</taxon>
        <taxon>Clostridia</taxon>
        <taxon>Eubacteriales</taxon>
        <taxon>Clostridiaceae</taxon>
        <taxon>Clostridium</taxon>
    </lineage>
</organism>
<dbReference type="GO" id="GO:0008360">
    <property type="term" value="P:regulation of cell shape"/>
    <property type="evidence" value="ECO:0007669"/>
    <property type="project" value="UniProtKB-KW"/>
</dbReference>
<evidence type="ECO:0000256" key="6">
    <source>
        <dbReference type="ARBA" id="ARBA00012448"/>
    </source>
</evidence>
<comment type="pathway">
    <text evidence="26">Glycan biosynthesis.</text>
</comment>